<protein>
    <recommendedName>
        <fullName evidence="3">Aminotransferase class I/classII domain-containing protein</fullName>
    </recommendedName>
</protein>
<dbReference type="EMBL" id="CP019437">
    <property type="protein sequence ID" value="AQS49420.1"/>
    <property type="molecule type" value="Genomic_DNA"/>
</dbReference>
<gene>
    <name evidence="1" type="ORF">BMG03_17705</name>
</gene>
<evidence type="ECO:0000313" key="1">
    <source>
        <dbReference type="EMBL" id="AQS49420.1"/>
    </source>
</evidence>
<sequence>MVISRGAVLQELDARAVFVRMPFVAPQNRCIRVSVGPEAELDAFAAALPDALKAARAPLICAPSRTQIRLPIGKKAPASARLAAGELRRLEAGPMFCSTTGADT</sequence>
<dbReference type="InterPro" id="IPR015422">
    <property type="entry name" value="PyrdxlP-dep_Trfase_small"/>
</dbReference>
<evidence type="ECO:0008006" key="3">
    <source>
        <dbReference type="Google" id="ProtNLM"/>
    </source>
</evidence>
<proteinExistence type="predicted"/>
<keyword evidence="2" id="KW-1185">Reference proteome</keyword>
<reference evidence="1 2" key="1">
    <citation type="submission" date="2017-01" db="EMBL/GenBank/DDBJ databases">
        <title>The complete genome sequence of a sulfur-oxidizing marine bacterium Thioclava sp. 25B10_4T.</title>
        <authorList>
            <person name="Liu Y."/>
            <person name="Lai Q."/>
            <person name="Shao Z."/>
        </authorList>
    </citation>
    <scope>NUCLEOTIDE SEQUENCE [LARGE SCALE GENOMIC DNA]</scope>
    <source>
        <strain evidence="1 2">25B10_4</strain>
    </source>
</reference>
<dbReference type="Gene3D" id="3.90.1150.10">
    <property type="entry name" value="Aspartate Aminotransferase, domain 1"/>
    <property type="match status" value="1"/>
</dbReference>
<name>A0ABN4XAI0_9RHOB</name>
<evidence type="ECO:0000313" key="2">
    <source>
        <dbReference type="Proteomes" id="UP000185622"/>
    </source>
</evidence>
<dbReference type="Proteomes" id="UP000185622">
    <property type="component" value="Chromosome"/>
</dbReference>
<accession>A0ABN4XAI0</accession>
<organism evidence="1 2">
    <name type="scientific">Thioclava nitratireducens</name>
    <dbReference type="NCBI Taxonomy" id="1915078"/>
    <lineage>
        <taxon>Bacteria</taxon>
        <taxon>Pseudomonadati</taxon>
        <taxon>Pseudomonadota</taxon>
        <taxon>Alphaproteobacteria</taxon>
        <taxon>Rhodobacterales</taxon>
        <taxon>Paracoccaceae</taxon>
        <taxon>Thioclava</taxon>
    </lineage>
</organism>